<evidence type="ECO:0000256" key="4">
    <source>
        <dbReference type="SAM" id="MobiDB-lite"/>
    </source>
</evidence>
<dbReference type="GO" id="GO:0005096">
    <property type="term" value="F:GTPase activator activity"/>
    <property type="evidence" value="ECO:0007669"/>
    <property type="project" value="UniProtKB-KW"/>
</dbReference>
<evidence type="ECO:0000256" key="2">
    <source>
        <dbReference type="ARBA" id="ARBA00022553"/>
    </source>
</evidence>
<dbReference type="FunFam" id="1.10.472.80:FF:000002">
    <property type="entry name" value="Ecotropic viral integration site 5"/>
    <property type="match status" value="1"/>
</dbReference>
<keyword evidence="2" id="KW-0597">Phosphoprotein</keyword>
<sequence>MSAVFIDSLLLTPNRLQPIEEHVVPESPPKLQSHPPCGGSQTPPDMNQLTNGSDPPPANGGLSSPEELALLKKLEEANRQLDADEKARHRLSPCKLNGASSWSVSSRSAGHSRTGSITSMLSNTSVSSSSLDLEAANMDDLWTVWGKIVTDWENVSKKKSSQIKDLVRKGVPHHFRGMVWQLLCDAHESPAKHKYAEYLKQNSACEKVIRRDITRTYPEHDFFREKDGLGQESLFNVMKAYSLHDREVGYCQGCGFITGLLLMQMPEEEAFAVLVKIMLEYRLRELFKPSMAELGLCMFQLECMIQEQLPDLFHHFQAQDFCVSMFASSWFLTLFTTTLPLPIACHIFDIFLSEGIEMIFRIGLAILKLAEPDLLSLDMEGMITYMQKDVMVKIEKDPEPLFTTAFQLKYNAKKMKK</sequence>
<protein>
    <recommendedName>
        <fullName evidence="5">Rab-GAP TBC domain-containing protein</fullName>
    </recommendedName>
</protein>
<evidence type="ECO:0000256" key="1">
    <source>
        <dbReference type="ARBA" id="ARBA00022468"/>
    </source>
</evidence>
<dbReference type="InterPro" id="IPR050302">
    <property type="entry name" value="Rab_GAP_TBC_domain"/>
</dbReference>
<evidence type="ECO:0000256" key="3">
    <source>
        <dbReference type="ARBA" id="ARBA00023054"/>
    </source>
</evidence>
<dbReference type="InterPro" id="IPR000195">
    <property type="entry name" value="Rab-GAP-TBC_dom"/>
</dbReference>
<dbReference type="AlphaFoldDB" id="A0AAD9L2X4"/>
<dbReference type="PROSITE" id="PS50086">
    <property type="entry name" value="TBC_RABGAP"/>
    <property type="match status" value="1"/>
</dbReference>
<feature type="compositionally biased region" description="Low complexity" evidence="4">
    <location>
        <begin position="100"/>
        <end position="123"/>
    </location>
</feature>
<dbReference type="Gene3D" id="1.10.10.750">
    <property type="entry name" value="Ypt/Rab-GAP domain of gyp1p, domain 1"/>
    <property type="match status" value="1"/>
</dbReference>
<dbReference type="GO" id="GO:0031267">
    <property type="term" value="F:small GTPase binding"/>
    <property type="evidence" value="ECO:0007669"/>
    <property type="project" value="TreeGrafter"/>
</dbReference>
<dbReference type="PANTHER" id="PTHR47219">
    <property type="entry name" value="RAB GTPASE-ACTIVATING PROTEIN 1-LIKE"/>
    <property type="match status" value="1"/>
</dbReference>
<dbReference type="SMART" id="SM00164">
    <property type="entry name" value="TBC"/>
    <property type="match status" value="1"/>
</dbReference>
<gene>
    <name evidence="6" type="ORF">NP493_372g04011</name>
</gene>
<dbReference type="FunFam" id="1.10.10.750:FF:000003">
    <property type="entry name" value="GTPase activating protein (Evi5)"/>
    <property type="match status" value="1"/>
</dbReference>
<proteinExistence type="predicted"/>
<evidence type="ECO:0000259" key="5">
    <source>
        <dbReference type="PROSITE" id="PS50086"/>
    </source>
</evidence>
<comment type="caution">
    <text evidence="6">The sequence shown here is derived from an EMBL/GenBank/DDBJ whole genome shotgun (WGS) entry which is preliminary data.</text>
</comment>
<accession>A0AAD9L2X4</accession>
<feature type="region of interest" description="Disordered" evidence="4">
    <location>
        <begin position="24"/>
        <end position="64"/>
    </location>
</feature>
<evidence type="ECO:0000313" key="7">
    <source>
        <dbReference type="Proteomes" id="UP001209878"/>
    </source>
</evidence>
<dbReference type="Pfam" id="PF00566">
    <property type="entry name" value="RabGAP-TBC"/>
    <property type="match status" value="1"/>
</dbReference>
<dbReference type="InterPro" id="IPR035969">
    <property type="entry name" value="Rab-GAP_TBC_sf"/>
</dbReference>
<name>A0AAD9L2X4_RIDPI</name>
<keyword evidence="7" id="KW-1185">Reference proteome</keyword>
<feature type="region of interest" description="Disordered" evidence="4">
    <location>
        <begin position="98"/>
        <end position="123"/>
    </location>
</feature>
<feature type="domain" description="Rab-GAP TBC" evidence="5">
    <location>
        <begin position="170"/>
        <end position="355"/>
    </location>
</feature>
<dbReference type="SUPFAM" id="SSF47923">
    <property type="entry name" value="Ypt/Rab-GAP domain of gyp1p"/>
    <property type="match status" value="2"/>
</dbReference>
<keyword evidence="3" id="KW-0175">Coiled coil</keyword>
<keyword evidence="1" id="KW-0343">GTPase activation</keyword>
<dbReference type="EMBL" id="JAODUO010000371">
    <property type="protein sequence ID" value="KAK2182000.1"/>
    <property type="molecule type" value="Genomic_DNA"/>
</dbReference>
<dbReference type="PANTHER" id="PTHR47219:SF22">
    <property type="entry name" value="RAB-GAP TBC DOMAIN-CONTAINING PROTEIN"/>
    <property type="match status" value="1"/>
</dbReference>
<dbReference type="FunFam" id="1.10.8.270:FF:000003">
    <property type="entry name" value="Ecotropic viral integration site 5"/>
    <property type="match status" value="1"/>
</dbReference>
<dbReference type="Gene3D" id="1.10.472.80">
    <property type="entry name" value="Ypt/Rab-GAP domain of gyp1p, domain 3"/>
    <property type="match status" value="1"/>
</dbReference>
<reference evidence="6" key="1">
    <citation type="journal article" date="2023" name="Mol. Biol. Evol.">
        <title>Third-Generation Sequencing Reveals the Adaptive Role of the Epigenome in Three Deep-Sea Polychaetes.</title>
        <authorList>
            <person name="Perez M."/>
            <person name="Aroh O."/>
            <person name="Sun Y."/>
            <person name="Lan Y."/>
            <person name="Juniper S.K."/>
            <person name="Young C.R."/>
            <person name="Angers B."/>
            <person name="Qian P.Y."/>
        </authorList>
    </citation>
    <scope>NUCLEOTIDE SEQUENCE</scope>
    <source>
        <strain evidence="6">R07B-5</strain>
    </source>
</reference>
<dbReference type="Proteomes" id="UP001209878">
    <property type="component" value="Unassembled WGS sequence"/>
</dbReference>
<feature type="compositionally biased region" description="Polar residues" evidence="4">
    <location>
        <begin position="39"/>
        <end position="53"/>
    </location>
</feature>
<organism evidence="6 7">
    <name type="scientific">Ridgeia piscesae</name>
    <name type="common">Tubeworm</name>
    <dbReference type="NCBI Taxonomy" id="27915"/>
    <lineage>
        <taxon>Eukaryota</taxon>
        <taxon>Metazoa</taxon>
        <taxon>Spiralia</taxon>
        <taxon>Lophotrochozoa</taxon>
        <taxon>Annelida</taxon>
        <taxon>Polychaeta</taxon>
        <taxon>Sedentaria</taxon>
        <taxon>Canalipalpata</taxon>
        <taxon>Sabellida</taxon>
        <taxon>Siboglinidae</taxon>
        <taxon>Ridgeia</taxon>
    </lineage>
</organism>
<evidence type="ECO:0000313" key="6">
    <source>
        <dbReference type="EMBL" id="KAK2182000.1"/>
    </source>
</evidence>
<dbReference type="Gene3D" id="1.10.8.270">
    <property type="entry name" value="putative rabgap domain of human tbc1 domain family member 14 like domains"/>
    <property type="match status" value="1"/>
</dbReference>